<keyword evidence="3" id="KW-0804">Transcription</keyword>
<evidence type="ECO:0000256" key="3">
    <source>
        <dbReference type="ARBA" id="ARBA00023163"/>
    </source>
</evidence>
<dbReference type="GO" id="GO:0003700">
    <property type="term" value="F:DNA-binding transcription factor activity"/>
    <property type="evidence" value="ECO:0007669"/>
    <property type="project" value="InterPro"/>
</dbReference>
<comment type="caution">
    <text evidence="5">The sequence shown here is derived from an EMBL/GenBank/DDBJ whole genome shotgun (WGS) entry which is preliminary data.</text>
</comment>
<organism evidence="5 6">
    <name type="scientific">Paenibacillus xylanivorans</name>
    <dbReference type="NCBI Taxonomy" id="1705561"/>
    <lineage>
        <taxon>Bacteria</taxon>
        <taxon>Bacillati</taxon>
        <taxon>Bacillota</taxon>
        <taxon>Bacilli</taxon>
        <taxon>Bacillales</taxon>
        <taxon>Paenibacillaceae</taxon>
        <taxon>Paenibacillus</taxon>
    </lineage>
</organism>
<dbReference type="Pfam" id="PF01047">
    <property type="entry name" value="MarR"/>
    <property type="match status" value="1"/>
</dbReference>
<sequence length="148" mass="17456">MSDTYEVFYIINSFRQVNQMLFRAFWNENKEIELTSIQFMVLSILKERPSIGINEVAELCHMGSSSMSAVVERLVKGEYLVRTRSDSDRRSVKLQITVKGEQAQQETHRLWMERVSPILDIPKEDLEHLLRIHNQMIEKLEGREMNNQ</sequence>
<keyword evidence="6" id="KW-1185">Reference proteome</keyword>
<dbReference type="InterPro" id="IPR036390">
    <property type="entry name" value="WH_DNA-bd_sf"/>
</dbReference>
<dbReference type="PROSITE" id="PS50995">
    <property type="entry name" value="HTH_MARR_2"/>
    <property type="match status" value="1"/>
</dbReference>
<dbReference type="SMART" id="SM00347">
    <property type="entry name" value="HTH_MARR"/>
    <property type="match status" value="1"/>
</dbReference>
<dbReference type="InterPro" id="IPR023187">
    <property type="entry name" value="Tscrpt_reg_MarR-type_CS"/>
</dbReference>
<evidence type="ECO:0000313" key="5">
    <source>
        <dbReference type="EMBL" id="KOY16321.1"/>
    </source>
</evidence>
<dbReference type="PROSITE" id="PS01117">
    <property type="entry name" value="HTH_MARR_1"/>
    <property type="match status" value="1"/>
</dbReference>
<dbReference type="SUPFAM" id="SSF46785">
    <property type="entry name" value="Winged helix' DNA-binding domain"/>
    <property type="match status" value="1"/>
</dbReference>
<evidence type="ECO:0000256" key="1">
    <source>
        <dbReference type="ARBA" id="ARBA00023015"/>
    </source>
</evidence>
<protein>
    <submittedName>
        <fullName evidence="5">Transcriptional regulator</fullName>
    </submittedName>
</protein>
<gene>
    <name evidence="5" type="ORF">AMS66_10600</name>
</gene>
<proteinExistence type="predicted"/>
<dbReference type="Proteomes" id="UP000037688">
    <property type="component" value="Unassembled WGS sequence"/>
</dbReference>
<dbReference type="GO" id="GO:0003677">
    <property type="term" value="F:DNA binding"/>
    <property type="evidence" value="ECO:0007669"/>
    <property type="project" value="UniProtKB-KW"/>
</dbReference>
<dbReference type="GO" id="GO:0006950">
    <property type="term" value="P:response to stress"/>
    <property type="evidence" value="ECO:0007669"/>
    <property type="project" value="TreeGrafter"/>
</dbReference>
<dbReference type="PATRIC" id="fig|1705561.3.peg.1977"/>
<dbReference type="EMBL" id="LITU01000053">
    <property type="protein sequence ID" value="KOY16321.1"/>
    <property type="molecule type" value="Genomic_DNA"/>
</dbReference>
<feature type="domain" description="HTH marR-type" evidence="4">
    <location>
        <begin position="1"/>
        <end position="138"/>
    </location>
</feature>
<evidence type="ECO:0000259" key="4">
    <source>
        <dbReference type="PROSITE" id="PS50995"/>
    </source>
</evidence>
<name>A0A0N0C4U6_9BACL</name>
<accession>A0A0N0C4U6</accession>
<keyword evidence="1" id="KW-0805">Transcription regulation</keyword>
<dbReference type="OrthoDB" id="49580at2"/>
<evidence type="ECO:0000313" key="6">
    <source>
        <dbReference type="Proteomes" id="UP000037688"/>
    </source>
</evidence>
<reference evidence="5 6" key="1">
    <citation type="submission" date="2015-08" db="EMBL/GenBank/DDBJ databases">
        <title>Draft genome sequence of cellulolytic and xylanolytic Paenibacillus sp. A59, isolated from a decaying forest soil from Patagonia, Argentina.</title>
        <authorList>
            <person name="Ghio S."/>
            <person name="Caceres A.M."/>
            <person name="Talia P."/>
            <person name="Grasso D."/>
            <person name="Campos E."/>
        </authorList>
    </citation>
    <scope>NUCLEOTIDE SEQUENCE [LARGE SCALE GENOMIC DNA]</scope>
    <source>
        <strain evidence="5 6">A59</strain>
    </source>
</reference>
<keyword evidence="2" id="KW-0238">DNA-binding</keyword>
<dbReference type="PANTHER" id="PTHR33164">
    <property type="entry name" value="TRANSCRIPTIONAL REGULATOR, MARR FAMILY"/>
    <property type="match status" value="1"/>
</dbReference>
<dbReference type="Gene3D" id="1.10.10.10">
    <property type="entry name" value="Winged helix-like DNA-binding domain superfamily/Winged helix DNA-binding domain"/>
    <property type="match status" value="1"/>
</dbReference>
<evidence type="ECO:0000256" key="2">
    <source>
        <dbReference type="ARBA" id="ARBA00023125"/>
    </source>
</evidence>
<dbReference type="AlphaFoldDB" id="A0A0N0C4U6"/>
<dbReference type="InterPro" id="IPR000835">
    <property type="entry name" value="HTH_MarR-typ"/>
</dbReference>
<dbReference type="InterPro" id="IPR036388">
    <property type="entry name" value="WH-like_DNA-bd_sf"/>
</dbReference>
<dbReference type="PANTHER" id="PTHR33164:SF102">
    <property type="entry name" value="TRANSCRIPTIONAL REGULATORY PROTEIN"/>
    <property type="match status" value="1"/>
</dbReference>
<dbReference type="RefSeq" id="WP_053780758.1">
    <property type="nucleotide sequence ID" value="NZ_LITU01000053.1"/>
</dbReference>
<dbReference type="InterPro" id="IPR039422">
    <property type="entry name" value="MarR/SlyA-like"/>
</dbReference>